<name>A0A7J9F624_9ROSI</name>
<dbReference type="AlphaFoldDB" id="A0A7J9F624"/>
<dbReference type="Pfam" id="PF13456">
    <property type="entry name" value="RVT_3"/>
    <property type="match status" value="1"/>
</dbReference>
<gene>
    <name evidence="2" type="ORF">Gotri_004719</name>
</gene>
<accession>A0A7J9F624</accession>
<dbReference type="GO" id="GO:0004523">
    <property type="term" value="F:RNA-DNA hybrid ribonuclease activity"/>
    <property type="evidence" value="ECO:0007669"/>
    <property type="project" value="InterPro"/>
</dbReference>
<protein>
    <recommendedName>
        <fullName evidence="1">RNase H type-1 domain-containing protein</fullName>
    </recommendedName>
</protein>
<sequence>MCSIFYAELWGIFDGLIFLQDRGLNSILIHMDGLEVVHTLQRSNTTSSSSTMVRRIHQKL</sequence>
<feature type="domain" description="RNase H type-1" evidence="1">
    <location>
        <begin position="3"/>
        <end position="57"/>
    </location>
</feature>
<dbReference type="GO" id="GO:0003676">
    <property type="term" value="F:nucleic acid binding"/>
    <property type="evidence" value="ECO:0007669"/>
    <property type="project" value="InterPro"/>
</dbReference>
<comment type="caution">
    <text evidence="2">The sequence shown here is derived from an EMBL/GenBank/DDBJ whole genome shotgun (WGS) entry which is preliminary data.</text>
</comment>
<evidence type="ECO:0000313" key="3">
    <source>
        <dbReference type="Proteomes" id="UP000593568"/>
    </source>
</evidence>
<dbReference type="EMBL" id="JABEZW010000011">
    <property type="protein sequence ID" value="MBA0780641.1"/>
    <property type="molecule type" value="Genomic_DNA"/>
</dbReference>
<evidence type="ECO:0000259" key="1">
    <source>
        <dbReference type="Pfam" id="PF13456"/>
    </source>
</evidence>
<dbReference type="InterPro" id="IPR002156">
    <property type="entry name" value="RNaseH_domain"/>
</dbReference>
<reference evidence="2 3" key="1">
    <citation type="journal article" date="2019" name="Genome Biol. Evol.">
        <title>Insights into the evolution of the New World diploid cottons (Gossypium, subgenus Houzingenia) based on genome sequencing.</title>
        <authorList>
            <person name="Grover C.E."/>
            <person name="Arick M.A. 2nd"/>
            <person name="Thrash A."/>
            <person name="Conover J.L."/>
            <person name="Sanders W.S."/>
            <person name="Peterson D.G."/>
            <person name="Frelichowski J.E."/>
            <person name="Scheffler J.A."/>
            <person name="Scheffler B.E."/>
            <person name="Wendel J.F."/>
        </authorList>
    </citation>
    <scope>NUCLEOTIDE SEQUENCE [LARGE SCALE GENOMIC DNA]</scope>
    <source>
        <strain evidence="2">8</strain>
        <tissue evidence="2">Leaf</tissue>
    </source>
</reference>
<proteinExistence type="predicted"/>
<evidence type="ECO:0000313" key="2">
    <source>
        <dbReference type="EMBL" id="MBA0780641.1"/>
    </source>
</evidence>
<keyword evidence="3" id="KW-1185">Reference proteome</keyword>
<dbReference type="Proteomes" id="UP000593568">
    <property type="component" value="Unassembled WGS sequence"/>
</dbReference>
<organism evidence="2 3">
    <name type="scientific">Gossypium trilobum</name>
    <dbReference type="NCBI Taxonomy" id="34281"/>
    <lineage>
        <taxon>Eukaryota</taxon>
        <taxon>Viridiplantae</taxon>
        <taxon>Streptophyta</taxon>
        <taxon>Embryophyta</taxon>
        <taxon>Tracheophyta</taxon>
        <taxon>Spermatophyta</taxon>
        <taxon>Magnoliopsida</taxon>
        <taxon>eudicotyledons</taxon>
        <taxon>Gunneridae</taxon>
        <taxon>Pentapetalae</taxon>
        <taxon>rosids</taxon>
        <taxon>malvids</taxon>
        <taxon>Malvales</taxon>
        <taxon>Malvaceae</taxon>
        <taxon>Malvoideae</taxon>
        <taxon>Gossypium</taxon>
    </lineage>
</organism>